<keyword evidence="1" id="KW-0732">Signal</keyword>
<name>F4LKH7_TREBD</name>
<evidence type="ECO:0000313" key="4">
    <source>
        <dbReference type="Proteomes" id="UP000006546"/>
    </source>
</evidence>
<dbReference type="InterPro" id="IPR018247">
    <property type="entry name" value="EF_Hand_1_Ca_BS"/>
</dbReference>
<dbReference type="PROSITE" id="PS00018">
    <property type="entry name" value="EF_HAND_1"/>
    <property type="match status" value="1"/>
</dbReference>
<dbReference type="InterPro" id="IPR011600">
    <property type="entry name" value="Pept_C14_caspase"/>
</dbReference>
<feature type="domain" description="Peptidase C14 caspase" evidence="2">
    <location>
        <begin position="44"/>
        <end position="255"/>
    </location>
</feature>
<gene>
    <name evidence="3" type="ordered locus">Trebr_1119</name>
</gene>
<accession>F4LKH7</accession>
<dbReference type="RefSeq" id="WP_013758259.1">
    <property type="nucleotide sequence ID" value="NC_015500.1"/>
</dbReference>
<evidence type="ECO:0000259" key="2">
    <source>
        <dbReference type="Pfam" id="PF00656"/>
    </source>
</evidence>
<reference evidence="4" key="1">
    <citation type="submission" date="2011-04" db="EMBL/GenBank/DDBJ databases">
        <title>The complete genome of Treponema brennaborense DSM 12168.</title>
        <authorList>
            <person name="Lucas S."/>
            <person name="Han J."/>
            <person name="Lapidus A."/>
            <person name="Bruce D."/>
            <person name="Goodwin L."/>
            <person name="Pitluck S."/>
            <person name="Peters L."/>
            <person name="Kyrpides N."/>
            <person name="Mavromatis K."/>
            <person name="Ivanova N."/>
            <person name="Mikhailova N."/>
            <person name="Pagani I."/>
            <person name="Teshima H."/>
            <person name="Detter J.C."/>
            <person name="Tapia R."/>
            <person name="Han C."/>
            <person name="Land M."/>
            <person name="Hauser L."/>
            <person name="Markowitz V."/>
            <person name="Cheng J.-F."/>
            <person name="Hugenholtz P."/>
            <person name="Woyke T."/>
            <person name="Wu D."/>
            <person name="Gronow S."/>
            <person name="Wellnitz S."/>
            <person name="Brambilla E."/>
            <person name="Klenk H.-P."/>
            <person name="Eisen J.A."/>
        </authorList>
    </citation>
    <scope>NUCLEOTIDE SEQUENCE [LARGE SCALE GENOMIC DNA]</scope>
    <source>
        <strain evidence="4">DSM 12168 / CIP 105900 / DD5/3</strain>
    </source>
</reference>
<dbReference type="HOGENOM" id="CLU_380748_0_0_12"/>
<dbReference type="OrthoDB" id="9804257at2"/>
<dbReference type="Gene3D" id="3.40.50.1460">
    <property type="match status" value="1"/>
</dbReference>
<keyword evidence="4" id="KW-1185">Reference proteome</keyword>
<evidence type="ECO:0000313" key="3">
    <source>
        <dbReference type="EMBL" id="AEE16551.1"/>
    </source>
</evidence>
<dbReference type="GO" id="GO:0006508">
    <property type="term" value="P:proteolysis"/>
    <property type="evidence" value="ECO:0007669"/>
    <property type="project" value="InterPro"/>
</dbReference>
<dbReference type="Pfam" id="PF00656">
    <property type="entry name" value="Peptidase_C14"/>
    <property type="match status" value="1"/>
</dbReference>
<proteinExistence type="predicted"/>
<organism evidence="3 4">
    <name type="scientific">Treponema brennaborense (strain DSM 12168 / CIP 105900 / DD5/3)</name>
    <dbReference type="NCBI Taxonomy" id="906968"/>
    <lineage>
        <taxon>Bacteria</taxon>
        <taxon>Pseudomonadati</taxon>
        <taxon>Spirochaetota</taxon>
        <taxon>Spirochaetia</taxon>
        <taxon>Spirochaetales</taxon>
        <taxon>Treponemataceae</taxon>
        <taxon>Treponema</taxon>
    </lineage>
</organism>
<sequence>MPNKMKTFAAAVYVLAAAAAAFAAPEAAENQVAVERYAVYVASNEGGGGRETLWYAGSDAVRFADTMTEIGGIPQENSYLLLSPTKQIVDRTVDEITERIKKSGTNAKRTEFIFYYSGHSDENALLFGENSYGYEELKERINEVPSDVHVVILDSCFSGNFVRAKGGQRQKSFLVDDSNIVKGHAYLTSSSESEASQESDSIQASFFSHAMVTGLRGAADTSGDGKVSLNELYYYAFNETLALTENSSIGPQHPAYNITLVGSGDLVLTDISSAESVLVIPSGAEGKFLIRTQAGRLVSEINKITGSKMALALPAGSYIVTVITATATAQASVVLKSSETYLFDSTELKPISRVRNTARGADNPEPEDPAEPEETALDELKTGTPVVVGFVPGLTFPFKPDDLVNLSANMLVGKNTYVVGVQGSGLISIVTKDMKGIQGSGWTSVVSGSMTGIQSSGLVNTAGSGSGIQGAGLVNVNASDFKGIQAAGLVNVNKGNFKGIQAAGLVNTTSYISGLQAAGIVNVADTVEGVQIAPINVAHHCKGASIGLLNFIYDGIMSPAFYFDTEGNMFVQYQGGTKEFYTTWLAGKNVRKDSYAITGFGVGCRTGWKHFSFDMELIWKSVFDIAFLSQYNEQMHVLVENNAPSQTIEAKGKELLSYFSGMNMPSARVTANVSIFKHLSFFAAFTADLHVSGWNDGAFAIWEHRNPLQFTVSDTAVALYPSFSFGVKF</sequence>
<dbReference type="GO" id="GO:0004197">
    <property type="term" value="F:cysteine-type endopeptidase activity"/>
    <property type="evidence" value="ECO:0007669"/>
    <property type="project" value="InterPro"/>
</dbReference>
<dbReference type="STRING" id="906968.Trebr_1119"/>
<feature type="chain" id="PRO_5003310893" description="Peptidase C14 caspase domain-containing protein" evidence="1">
    <location>
        <begin position="24"/>
        <end position="729"/>
    </location>
</feature>
<dbReference type="EMBL" id="CP002696">
    <property type="protein sequence ID" value="AEE16551.1"/>
    <property type="molecule type" value="Genomic_DNA"/>
</dbReference>
<dbReference type="AlphaFoldDB" id="F4LKH7"/>
<dbReference type="KEGG" id="tbe:Trebr_1119"/>
<dbReference type="Proteomes" id="UP000006546">
    <property type="component" value="Chromosome"/>
</dbReference>
<feature type="signal peptide" evidence="1">
    <location>
        <begin position="1"/>
        <end position="23"/>
    </location>
</feature>
<protein>
    <recommendedName>
        <fullName evidence="2">Peptidase C14 caspase domain-containing protein</fullName>
    </recommendedName>
</protein>
<dbReference type="eggNOG" id="COG4249">
    <property type="taxonomic scope" value="Bacteria"/>
</dbReference>
<evidence type="ECO:0000256" key="1">
    <source>
        <dbReference type="SAM" id="SignalP"/>
    </source>
</evidence>